<gene>
    <name evidence="9" type="ORF">UFOPK3376_00913</name>
</gene>
<dbReference type="InterPro" id="IPR006657">
    <property type="entry name" value="MoPterin_dinucl-bd_dom"/>
</dbReference>
<keyword evidence="6" id="KW-0408">Iron</keyword>
<proteinExistence type="inferred from homology"/>
<reference evidence="9" key="1">
    <citation type="submission" date="2020-05" db="EMBL/GenBank/DDBJ databases">
        <authorList>
            <person name="Chiriac C."/>
            <person name="Salcher M."/>
            <person name="Ghai R."/>
            <person name="Kavagutti S V."/>
        </authorList>
    </citation>
    <scope>NUCLEOTIDE SEQUENCE</scope>
</reference>
<dbReference type="EMBL" id="CAFBLP010000017">
    <property type="protein sequence ID" value="CAB4872486.1"/>
    <property type="molecule type" value="Genomic_DNA"/>
</dbReference>
<comment type="similarity">
    <text evidence="2">Belongs to the prokaryotic molybdopterin-containing oxidoreductase family.</text>
</comment>
<dbReference type="InterPro" id="IPR006656">
    <property type="entry name" value="Mopterin_OxRdtase"/>
</dbReference>
<keyword evidence="5" id="KW-0560">Oxidoreductase</keyword>
<organism evidence="9">
    <name type="scientific">freshwater metagenome</name>
    <dbReference type="NCBI Taxonomy" id="449393"/>
    <lineage>
        <taxon>unclassified sequences</taxon>
        <taxon>metagenomes</taxon>
        <taxon>ecological metagenomes</taxon>
    </lineage>
</organism>
<dbReference type="Gene3D" id="3.40.228.10">
    <property type="entry name" value="Dimethylsulfoxide Reductase, domain 2"/>
    <property type="match status" value="1"/>
</dbReference>
<dbReference type="InterPro" id="IPR009010">
    <property type="entry name" value="Asp_de-COase-like_dom_sf"/>
</dbReference>
<protein>
    <submittedName>
        <fullName evidence="9">Unannotated protein</fullName>
    </submittedName>
</protein>
<dbReference type="SUPFAM" id="SSF50692">
    <property type="entry name" value="ADC-like"/>
    <property type="match status" value="1"/>
</dbReference>
<dbReference type="PANTHER" id="PTHR43742:SF6">
    <property type="entry name" value="OXIDOREDUCTASE YYAE-RELATED"/>
    <property type="match status" value="1"/>
</dbReference>
<dbReference type="InterPro" id="IPR006963">
    <property type="entry name" value="Mopterin_OxRdtase_4Fe-4S_dom"/>
</dbReference>
<dbReference type="GO" id="GO:0046872">
    <property type="term" value="F:metal ion binding"/>
    <property type="evidence" value="ECO:0007669"/>
    <property type="project" value="UniProtKB-KW"/>
</dbReference>
<dbReference type="InterPro" id="IPR050612">
    <property type="entry name" value="Prok_Mopterin_Oxidored"/>
</dbReference>
<dbReference type="PROSITE" id="PS51669">
    <property type="entry name" value="4FE4S_MOW_BIS_MGD"/>
    <property type="match status" value="1"/>
</dbReference>
<comment type="cofactor">
    <cofactor evidence="1">
        <name>Mo-bis(molybdopterin guanine dinucleotide)</name>
        <dbReference type="ChEBI" id="CHEBI:60539"/>
    </cofactor>
</comment>
<evidence type="ECO:0000256" key="4">
    <source>
        <dbReference type="ARBA" id="ARBA00022723"/>
    </source>
</evidence>
<name>A0A6J7DPM4_9ZZZZ</name>
<dbReference type="PANTHER" id="PTHR43742">
    <property type="entry name" value="TRIMETHYLAMINE-N-OXIDE REDUCTASE"/>
    <property type="match status" value="1"/>
</dbReference>
<dbReference type="InterPro" id="IPR006655">
    <property type="entry name" value="Mopterin_OxRdtase_prok_CS"/>
</dbReference>
<keyword evidence="3" id="KW-0500">Molybdenum</keyword>
<evidence type="ECO:0000313" key="9">
    <source>
        <dbReference type="EMBL" id="CAB4872486.1"/>
    </source>
</evidence>
<dbReference type="SMART" id="SM00926">
    <property type="entry name" value="Molybdop_Fe4S4"/>
    <property type="match status" value="1"/>
</dbReference>
<dbReference type="GO" id="GO:0051536">
    <property type="term" value="F:iron-sulfur cluster binding"/>
    <property type="evidence" value="ECO:0007669"/>
    <property type="project" value="UniProtKB-KW"/>
</dbReference>
<dbReference type="AlphaFoldDB" id="A0A6J7DPM4"/>
<evidence type="ECO:0000256" key="6">
    <source>
        <dbReference type="ARBA" id="ARBA00023004"/>
    </source>
</evidence>
<dbReference type="Pfam" id="PF01568">
    <property type="entry name" value="Molydop_binding"/>
    <property type="match status" value="1"/>
</dbReference>
<dbReference type="Gene3D" id="2.20.25.90">
    <property type="entry name" value="ADC-like domains"/>
    <property type="match status" value="1"/>
</dbReference>
<dbReference type="Pfam" id="PF04879">
    <property type="entry name" value="Molybdop_Fe4S4"/>
    <property type="match status" value="1"/>
</dbReference>
<feature type="domain" description="4Fe-4S Mo/W bis-MGD-type" evidence="8">
    <location>
        <begin position="2"/>
        <end position="62"/>
    </location>
</feature>
<sequence length="668" mass="70576">MRHVLTTACPLDCPDTCSLAVTVDDGRIVGVDADTSPTANPFTQGFICQKVKHHAKRVYAPERVLTPLIRTGPKGSGQFRTASWDEAEMMTAARLGAAIAEHGVRSVVPYLYSSSGGVLANALTPMLFERLGCPDVEHTICASTVGAAWHQVFGSMLSADPNDLDHAGLIVVWGANPQASNSHLVPLLTAATKRGAQLVVIDPRRTAVSARADLHLAIRPGTDVVLAYAAARWLRHHGHVATEFLAAHTSGSDAFLDAAEEWTIERAAEVCGVPAVDIEAFATMLVTDAPALMRLGYGLERNRNGGAGCVGALGLWLVAGHFGRRGSGVIGSTSGGAPLDNDALWPQGIQRQARVTMNMNDVGLALNGELDGWPQTSVLFVQGANPAVTAMDQAMMLRGLASNAVFTVVHEQVMTDTAMYADVILPATTHFEVADLARSYGSFSLLAVDPVIGRVGESRSNDEVASGLARALGFAAQEFDPDPSRLLALMRTDGSSDSLPLRRAPGATVQFIDTRPGFGDGSTRARLLDPASEMPLPRFRPVPVSGSPTGLTLLTPATSRTINSMFAEFGPPNAVVSMSPSDAAARGVVDGDRVRVFNDLGELVVQASVDGSVRAGVVSIPKGLWRRHFDNAFTANVLIPREINDLGAGACFNDAIVDIEKSTLTDRS</sequence>
<dbReference type="Gene3D" id="3.40.50.740">
    <property type="match status" value="1"/>
</dbReference>
<dbReference type="Gene3D" id="2.40.40.20">
    <property type="match status" value="1"/>
</dbReference>
<dbReference type="GO" id="GO:0016491">
    <property type="term" value="F:oxidoreductase activity"/>
    <property type="evidence" value="ECO:0007669"/>
    <property type="project" value="UniProtKB-KW"/>
</dbReference>
<dbReference type="Pfam" id="PF00384">
    <property type="entry name" value="Molybdopterin"/>
    <property type="match status" value="1"/>
</dbReference>
<dbReference type="GO" id="GO:0043546">
    <property type="term" value="F:molybdopterin cofactor binding"/>
    <property type="evidence" value="ECO:0007669"/>
    <property type="project" value="InterPro"/>
</dbReference>
<dbReference type="PROSITE" id="PS00490">
    <property type="entry name" value="MOLYBDOPTERIN_PROK_2"/>
    <property type="match status" value="1"/>
</dbReference>
<evidence type="ECO:0000259" key="8">
    <source>
        <dbReference type="PROSITE" id="PS51669"/>
    </source>
</evidence>
<evidence type="ECO:0000256" key="7">
    <source>
        <dbReference type="ARBA" id="ARBA00023014"/>
    </source>
</evidence>
<evidence type="ECO:0000256" key="1">
    <source>
        <dbReference type="ARBA" id="ARBA00001942"/>
    </source>
</evidence>
<evidence type="ECO:0000256" key="3">
    <source>
        <dbReference type="ARBA" id="ARBA00022505"/>
    </source>
</evidence>
<dbReference type="Gene3D" id="3.30.2070.10">
    <property type="entry name" value="Formate dehydrogenase/DMSO reductase"/>
    <property type="match status" value="1"/>
</dbReference>
<evidence type="ECO:0000256" key="5">
    <source>
        <dbReference type="ARBA" id="ARBA00023002"/>
    </source>
</evidence>
<keyword evidence="4" id="KW-0479">Metal-binding</keyword>
<dbReference type="SUPFAM" id="SSF53706">
    <property type="entry name" value="Formate dehydrogenase/DMSO reductase, domains 1-3"/>
    <property type="match status" value="1"/>
</dbReference>
<keyword evidence="7" id="KW-0411">Iron-sulfur</keyword>
<accession>A0A6J7DPM4</accession>
<evidence type="ECO:0000256" key="2">
    <source>
        <dbReference type="ARBA" id="ARBA00010312"/>
    </source>
</evidence>